<dbReference type="RefSeq" id="WP_208057471.1">
    <property type="nucleotide sequence ID" value="NZ_JAGDYP010000001.1"/>
</dbReference>
<accession>A0ABS3PUI9</accession>
<organism evidence="2 3">
    <name type="scientific">Capnocytophaga bilenii</name>
    <dbReference type="NCBI Taxonomy" id="2819369"/>
    <lineage>
        <taxon>Bacteria</taxon>
        <taxon>Pseudomonadati</taxon>
        <taxon>Bacteroidota</taxon>
        <taxon>Flavobacteriia</taxon>
        <taxon>Flavobacteriales</taxon>
        <taxon>Flavobacteriaceae</taxon>
        <taxon>Capnocytophaga</taxon>
    </lineage>
</organism>
<reference evidence="2 3" key="1">
    <citation type="submission" date="2021-03" db="EMBL/GenBank/DDBJ databases">
        <title>Isolation and description of Capnocytophaga bilenii sp. nov., a novel Capnocytophaga species, isolated from a gingivitis subject.</title>
        <authorList>
            <person name="Antezack A."/>
            <person name="Monnet-Corti V."/>
            <person name="La Scola B."/>
        </authorList>
    </citation>
    <scope>NUCLEOTIDE SEQUENCE [LARGE SCALE GENOMIC DNA]</scope>
    <source>
        <strain evidence="2 3">Marseille-Q4570</strain>
    </source>
</reference>
<evidence type="ECO:0000313" key="3">
    <source>
        <dbReference type="Proteomes" id="UP000681610"/>
    </source>
</evidence>
<name>A0ABS3PUI9_9FLAO</name>
<evidence type="ECO:0000313" key="2">
    <source>
        <dbReference type="EMBL" id="MBO1882991.1"/>
    </source>
</evidence>
<keyword evidence="1" id="KW-0812">Transmembrane</keyword>
<keyword evidence="1" id="KW-0472">Membrane</keyword>
<protein>
    <submittedName>
        <fullName evidence="2">Uncharacterized protein</fullName>
    </submittedName>
</protein>
<gene>
    <name evidence="2" type="ORF">J4N46_00710</name>
</gene>
<proteinExistence type="predicted"/>
<keyword evidence="3" id="KW-1185">Reference proteome</keyword>
<dbReference type="EMBL" id="JAGDYP010000001">
    <property type="protein sequence ID" value="MBO1882991.1"/>
    <property type="molecule type" value="Genomic_DNA"/>
</dbReference>
<comment type="caution">
    <text evidence="2">The sequence shown here is derived from an EMBL/GenBank/DDBJ whole genome shotgun (WGS) entry which is preliminary data.</text>
</comment>
<dbReference type="Proteomes" id="UP000681610">
    <property type="component" value="Unassembled WGS sequence"/>
</dbReference>
<feature type="transmembrane region" description="Helical" evidence="1">
    <location>
        <begin position="38"/>
        <end position="59"/>
    </location>
</feature>
<evidence type="ECO:0000256" key="1">
    <source>
        <dbReference type="SAM" id="Phobius"/>
    </source>
</evidence>
<sequence>MGWVDDFFVATIGGLNLLQGYAADSSRSLAGILKMIKWAVIILGVICILLVVLLGALIVKLFTN</sequence>
<keyword evidence="1" id="KW-1133">Transmembrane helix</keyword>